<keyword evidence="5" id="KW-1133">Transmembrane helix</keyword>
<dbReference type="EMBL" id="VRYY01000480">
    <property type="protein sequence ID" value="MBG3878141.1"/>
    <property type="molecule type" value="Genomic_DNA"/>
</dbReference>
<dbReference type="Proteomes" id="UP001194469">
    <property type="component" value="Unassembled WGS sequence"/>
</dbReference>
<sequence>MSQTHRTQGRQQQDGDYVRKSTMYMAVAVALIVGAFLGVQVASLYSPAPAQEKRAVSAPSQQAQNGAASQISPDVMGRILEMEQAVLKDPNDVTAWTKLGHLYFDTDQPKKAIPAYEKSLALKPDDPDVLTDLAVMYREDHQHDRALATFEKAIAINPKHQIARFNKGIVLYFDLERKDDAMKAWRELLAINPDAKAPNGQPLKEMMQSLQQQNK</sequence>
<dbReference type="SMART" id="SM00028">
    <property type="entry name" value="TPR"/>
    <property type="match status" value="3"/>
</dbReference>
<dbReference type="Pfam" id="PF23914">
    <property type="entry name" value="TPR_CcmH_CycH"/>
    <property type="match status" value="1"/>
</dbReference>
<keyword evidence="5" id="KW-0472">Membrane</keyword>
<feature type="repeat" description="TPR" evidence="4">
    <location>
        <begin position="127"/>
        <end position="160"/>
    </location>
</feature>
<accession>A0ABS0J6S9</accession>
<dbReference type="InterPro" id="IPR051685">
    <property type="entry name" value="Ycf3/AcsC/BcsC/TPR_MFPF"/>
</dbReference>
<evidence type="ECO:0000313" key="7">
    <source>
        <dbReference type="EMBL" id="MBG3878141.1"/>
    </source>
</evidence>
<gene>
    <name evidence="7" type="ORF">FVW20_14260</name>
</gene>
<keyword evidence="2 4" id="KW-0802">TPR repeat</keyword>
<dbReference type="SUPFAM" id="SSF48452">
    <property type="entry name" value="TPR-like"/>
    <property type="match status" value="1"/>
</dbReference>
<evidence type="ECO:0000313" key="8">
    <source>
        <dbReference type="Proteomes" id="UP001194469"/>
    </source>
</evidence>
<dbReference type="InterPro" id="IPR011990">
    <property type="entry name" value="TPR-like_helical_dom_sf"/>
</dbReference>
<dbReference type="RefSeq" id="WP_196610138.1">
    <property type="nucleotide sequence ID" value="NZ_VRYY01000480.1"/>
</dbReference>
<feature type="repeat" description="TPR" evidence="4">
    <location>
        <begin position="93"/>
        <end position="126"/>
    </location>
</feature>
<organism evidence="7 8">
    <name type="scientific">Nitratidesulfovibrio oxamicus</name>
    <dbReference type="NCBI Taxonomy" id="32016"/>
    <lineage>
        <taxon>Bacteria</taxon>
        <taxon>Pseudomonadati</taxon>
        <taxon>Thermodesulfobacteriota</taxon>
        <taxon>Desulfovibrionia</taxon>
        <taxon>Desulfovibrionales</taxon>
        <taxon>Desulfovibrionaceae</taxon>
        <taxon>Nitratidesulfovibrio</taxon>
    </lineage>
</organism>
<comment type="caution">
    <text evidence="7">The sequence shown here is derived from an EMBL/GenBank/DDBJ whole genome shotgun (WGS) entry which is preliminary data.</text>
</comment>
<protein>
    <submittedName>
        <fullName evidence="7">Tetratricopeptide repeat protein</fullName>
    </submittedName>
</protein>
<evidence type="ECO:0000256" key="4">
    <source>
        <dbReference type="PROSITE-ProRule" id="PRU00339"/>
    </source>
</evidence>
<name>A0ABS0J6S9_9BACT</name>
<keyword evidence="1" id="KW-0677">Repeat</keyword>
<evidence type="ECO:0000259" key="6">
    <source>
        <dbReference type="Pfam" id="PF23914"/>
    </source>
</evidence>
<dbReference type="Gene3D" id="1.25.40.10">
    <property type="entry name" value="Tetratricopeptide repeat domain"/>
    <property type="match status" value="2"/>
</dbReference>
<dbReference type="PANTHER" id="PTHR44943">
    <property type="entry name" value="CELLULOSE SYNTHASE OPERON PROTEIN C"/>
    <property type="match status" value="1"/>
</dbReference>
<dbReference type="InterPro" id="IPR056413">
    <property type="entry name" value="TPR_CcmH_CycH"/>
</dbReference>
<feature type="domain" description="Cytochrome c-type biogenesis protein H TPR" evidence="6">
    <location>
        <begin position="60"/>
        <end position="193"/>
    </location>
</feature>
<dbReference type="PROSITE" id="PS50005">
    <property type="entry name" value="TPR"/>
    <property type="match status" value="2"/>
</dbReference>
<keyword evidence="5" id="KW-0812">Transmembrane</keyword>
<dbReference type="InterPro" id="IPR019734">
    <property type="entry name" value="TPR_rpt"/>
</dbReference>
<feature type="transmembrane region" description="Helical" evidence="5">
    <location>
        <begin position="21"/>
        <end position="45"/>
    </location>
</feature>
<reference evidence="7 8" key="1">
    <citation type="submission" date="2019-08" db="EMBL/GenBank/DDBJ databases">
        <authorList>
            <person name="Luo N."/>
        </authorList>
    </citation>
    <scope>NUCLEOTIDE SEQUENCE [LARGE SCALE GENOMIC DNA]</scope>
    <source>
        <strain evidence="7 8">NCIMB 9442</strain>
    </source>
</reference>
<dbReference type="PROSITE" id="PS50293">
    <property type="entry name" value="TPR_REGION"/>
    <property type="match status" value="1"/>
</dbReference>
<proteinExistence type="predicted"/>
<dbReference type="PANTHER" id="PTHR44943:SF9">
    <property type="entry name" value="TPR-REPEAT-CONTAINING PROTEIN"/>
    <property type="match status" value="1"/>
</dbReference>
<keyword evidence="8" id="KW-1185">Reference proteome</keyword>
<evidence type="ECO:0000256" key="1">
    <source>
        <dbReference type="ARBA" id="ARBA00022737"/>
    </source>
</evidence>
<evidence type="ECO:0000256" key="5">
    <source>
        <dbReference type="SAM" id="Phobius"/>
    </source>
</evidence>
<keyword evidence="3" id="KW-0793">Thylakoid</keyword>
<evidence type="ECO:0000256" key="2">
    <source>
        <dbReference type="ARBA" id="ARBA00022803"/>
    </source>
</evidence>
<evidence type="ECO:0000256" key="3">
    <source>
        <dbReference type="ARBA" id="ARBA00023078"/>
    </source>
</evidence>